<dbReference type="GO" id="GO:0003677">
    <property type="term" value="F:DNA binding"/>
    <property type="evidence" value="ECO:0007669"/>
    <property type="project" value="UniProtKB-UniRule"/>
</dbReference>
<proteinExistence type="predicted"/>
<dbReference type="PROSITE" id="PS51755">
    <property type="entry name" value="OMPR_PHOB"/>
    <property type="match status" value="1"/>
</dbReference>
<organism evidence="4 5">
    <name type="scientific">Sulfurimonas autotrophica (strain ATCC BAA-671 / DSM 16294 / JCM 11897 / OK10)</name>
    <dbReference type="NCBI Taxonomy" id="563040"/>
    <lineage>
        <taxon>Bacteria</taxon>
        <taxon>Pseudomonadati</taxon>
        <taxon>Campylobacterota</taxon>
        <taxon>Epsilonproteobacteria</taxon>
        <taxon>Campylobacterales</taxon>
        <taxon>Sulfurimonadaceae</taxon>
        <taxon>Sulfurimonas</taxon>
    </lineage>
</organism>
<dbReference type="SUPFAM" id="SSF46894">
    <property type="entry name" value="C-terminal effector domain of the bipartite response regulators"/>
    <property type="match status" value="1"/>
</dbReference>
<dbReference type="Gene3D" id="1.10.10.10">
    <property type="entry name" value="Winged helix-like DNA-binding domain superfamily/Winged helix DNA-binding domain"/>
    <property type="match status" value="1"/>
</dbReference>
<dbReference type="InterPro" id="IPR036388">
    <property type="entry name" value="WH-like_DNA-bd_sf"/>
</dbReference>
<dbReference type="GO" id="GO:0006355">
    <property type="term" value="P:regulation of DNA-templated transcription"/>
    <property type="evidence" value="ECO:0007669"/>
    <property type="project" value="InterPro"/>
</dbReference>
<evidence type="ECO:0000256" key="1">
    <source>
        <dbReference type="ARBA" id="ARBA00023125"/>
    </source>
</evidence>
<protein>
    <submittedName>
        <fullName evidence="4">Putative two component transcriptional regulator, winged helix family</fullName>
    </submittedName>
</protein>
<dbReference type="Proteomes" id="UP000007803">
    <property type="component" value="Chromosome"/>
</dbReference>
<evidence type="ECO:0000313" key="5">
    <source>
        <dbReference type="Proteomes" id="UP000007803"/>
    </source>
</evidence>
<reference evidence="5" key="1">
    <citation type="journal article" date="2010" name="Stand. Genomic Sci.">
        <title>Complete genome sequence of Sulfurimonas autotrophica type strain (OK10).</title>
        <authorList>
            <person name="Sikorski J."/>
            <person name="Munk C."/>
            <person name="Lapidus A."/>
            <person name="Djao O."/>
            <person name="Lucas S."/>
            <person name="Glavina Del Rio T."/>
            <person name="Nolan M."/>
            <person name="Tice H."/>
            <person name="Han C."/>
            <person name="Cheng J."/>
            <person name="Tapia R."/>
            <person name="Goodwin L."/>
            <person name="Pitluck S."/>
            <person name="Liolios K."/>
            <person name="Ivanova N."/>
            <person name="Mavromatis K."/>
            <person name="Mikhailova N."/>
            <person name="Pati A."/>
            <person name="Sims D."/>
            <person name="Meincke L."/>
            <person name="Brettin T."/>
            <person name="Detter J."/>
            <person name="Chen A."/>
            <person name="Palaniappan K."/>
            <person name="Land M."/>
            <person name="Hauser L."/>
            <person name="Chang Y."/>
            <person name="Jeffries C."/>
            <person name="Rohde M."/>
            <person name="Lang E."/>
            <person name="Spring S."/>
            <person name="Goker M."/>
            <person name="Woyke T."/>
            <person name="Bristow J."/>
            <person name="Eisen J."/>
            <person name="Markowitz V."/>
            <person name="Hugenholtz P."/>
            <person name="Kyrpides N."/>
            <person name="Klenk H."/>
        </authorList>
    </citation>
    <scope>NUCLEOTIDE SEQUENCE [LARGE SCALE GENOMIC DNA]</scope>
    <source>
        <strain evidence="5">ATCC BAA-671 / DSM 16294 / JCM 11897 / OK10</strain>
    </source>
</reference>
<name>E0UST3_SULAO</name>
<dbReference type="Pfam" id="PF00486">
    <property type="entry name" value="Trans_reg_C"/>
    <property type="match status" value="1"/>
</dbReference>
<dbReference type="EMBL" id="CP002205">
    <property type="protein sequence ID" value="ADN08110.1"/>
    <property type="molecule type" value="Genomic_DNA"/>
</dbReference>
<dbReference type="AlphaFoldDB" id="E0UST3"/>
<evidence type="ECO:0000313" key="4">
    <source>
        <dbReference type="EMBL" id="ADN08110.1"/>
    </source>
</evidence>
<feature type="domain" description="OmpR/PhoB-type" evidence="3">
    <location>
        <begin position="42"/>
        <end position="137"/>
    </location>
</feature>
<evidence type="ECO:0000256" key="2">
    <source>
        <dbReference type="PROSITE-ProRule" id="PRU01091"/>
    </source>
</evidence>
<feature type="DNA-binding region" description="OmpR/PhoB-type" evidence="2">
    <location>
        <begin position="42"/>
        <end position="137"/>
    </location>
</feature>
<sequence length="142" mass="16695">MSKNVVLVFEADDTDILDIESYIASRGYEIKKINEKTKKSNKNIIDFGEYYQFNLKTKETFYKGEKVKLTKKESLFLKLLLLNMGHVVTFEQATNYIWNQEELITENNLRTLVWRLRGKLKTDLIKNNQGIGYYIDLLVVDS</sequence>
<accession>E0UST3</accession>
<keyword evidence="1 2" id="KW-0238">DNA-binding</keyword>
<dbReference type="KEGG" id="sua:Saut_0061"/>
<dbReference type="GO" id="GO:0000160">
    <property type="term" value="P:phosphorelay signal transduction system"/>
    <property type="evidence" value="ECO:0007669"/>
    <property type="project" value="InterPro"/>
</dbReference>
<dbReference type="OrthoDB" id="8912111at2"/>
<dbReference type="SMART" id="SM00862">
    <property type="entry name" value="Trans_reg_C"/>
    <property type="match status" value="1"/>
</dbReference>
<keyword evidence="5" id="KW-1185">Reference proteome</keyword>
<dbReference type="InterPro" id="IPR001867">
    <property type="entry name" value="OmpR/PhoB-type_DNA-bd"/>
</dbReference>
<evidence type="ECO:0000259" key="3">
    <source>
        <dbReference type="PROSITE" id="PS51755"/>
    </source>
</evidence>
<dbReference type="HOGENOM" id="CLU_1814815_0_0_7"/>
<dbReference type="RefSeq" id="WP_013325866.1">
    <property type="nucleotide sequence ID" value="NC_014506.1"/>
</dbReference>
<dbReference type="STRING" id="563040.Saut_0061"/>
<gene>
    <name evidence="4" type="ordered locus">Saut_0061</name>
</gene>
<dbReference type="eggNOG" id="COG0745">
    <property type="taxonomic scope" value="Bacteria"/>
</dbReference>
<dbReference type="InterPro" id="IPR016032">
    <property type="entry name" value="Sig_transdc_resp-reg_C-effctor"/>
</dbReference>